<proteinExistence type="predicted"/>
<evidence type="ECO:0000256" key="1">
    <source>
        <dbReference type="SAM" id="MobiDB-lite"/>
    </source>
</evidence>
<gene>
    <name evidence="2" type="ORF">Q9L58_008700</name>
</gene>
<reference evidence="2 3" key="1">
    <citation type="submission" date="2024-02" db="EMBL/GenBank/DDBJ databases">
        <title>Discinaceae phylogenomics.</title>
        <authorList>
            <person name="Dirks A.C."/>
            <person name="James T.Y."/>
        </authorList>
    </citation>
    <scope>NUCLEOTIDE SEQUENCE [LARGE SCALE GENOMIC DNA]</scope>
    <source>
        <strain evidence="2 3">ACD0624</strain>
    </source>
</reference>
<feature type="compositionally biased region" description="Basic and acidic residues" evidence="1">
    <location>
        <begin position="16"/>
        <end position="28"/>
    </location>
</feature>
<dbReference type="EMBL" id="JBBBZM010000170">
    <property type="protein sequence ID" value="KAL0632414.1"/>
    <property type="molecule type" value="Genomic_DNA"/>
</dbReference>
<organism evidence="2 3">
    <name type="scientific">Discina gigas</name>
    <dbReference type="NCBI Taxonomy" id="1032678"/>
    <lineage>
        <taxon>Eukaryota</taxon>
        <taxon>Fungi</taxon>
        <taxon>Dikarya</taxon>
        <taxon>Ascomycota</taxon>
        <taxon>Pezizomycotina</taxon>
        <taxon>Pezizomycetes</taxon>
        <taxon>Pezizales</taxon>
        <taxon>Discinaceae</taxon>
        <taxon>Discina</taxon>
    </lineage>
</organism>
<evidence type="ECO:0000313" key="3">
    <source>
        <dbReference type="Proteomes" id="UP001447188"/>
    </source>
</evidence>
<feature type="compositionally biased region" description="Basic and acidic residues" evidence="1">
    <location>
        <begin position="112"/>
        <end position="133"/>
    </location>
</feature>
<comment type="caution">
    <text evidence="2">The sequence shown here is derived from an EMBL/GenBank/DDBJ whole genome shotgun (WGS) entry which is preliminary data.</text>
</comment>
<feature type="region of interest" description="Disordered" evidence="1">
    <location>
        <begin position="48"/>
        <end position="159"/>
    </location>
</feature>
<feature type="region of interest" description="Disordered" evidence="1">
    <location>
        <begin position="1"/>
        <end position="34"/>
    </location>
</feature>
<dbReference type="Proteomes" id="UP001447188">
    <property type="component" value="Unassembled WGS sequence"/>
</dbReference>
<name>A0ABR3G8Y2_9PEZI</name>
<protein>
    <submittedName>
        <fullName evidence="2">Uncharacterized protein</fullName>
    </submittedName>
</protein>
<sequence>MIPVDREQLAPETEEQLDRPVSDSEVEKPRKRRTGIWKLNRTFEERLGKRRRGLNPGFDYQDLLNRHQKPKFPNDIHSTDNDWAADESQVFDPVARADRRTTRVGRPSMGRSKGDGKGKGVKKGSEREVKRNAASDAEQDGRDEDEEDVQDNDDDEDLV</sequence>
<evidence type="ECO:0000313" key="2">
    <source>
        <dbReference type="EMBL" id="KAL0632414.1"/>
    </source>
</evidence>
<accession>A0ABR3G8Y2</accession>
<keyword evidence="3" id="KW-1185">Reference proteome</keyword>
<feature type="compositionally biased region" description="Acidic residues" evidence="1">
    <location>
        <begin position="137"/>
        <end position="159"/>
    </location>
</feature>